<comment type="caution">
    <text evidence="1">The sequence shown here is derived from an EMBL/GenBank/DDBJ whole genome shotgun (WGS) entry which is preliminary data.</text>
</comment>
<name>X1U806_9ZZZZ</name>
<proteinExistence type="predicted"/>
<evidence type="ECO:0000313" key="1">
    <source>
        <dbReference type="EMBL" id="GAJ13693.1"/>
    </source>
</evidence>
<dbReference type="EMBL" id="BARW01033806">
    <property type="protein sequence ID" value="GAJ13693.1"/>
    <property type="molecule type" value="Genomic_DNA"/>
</dbReference>
<feature type="non-terminal residue" evidence="1">
    <location>
        <position position="1"/>
    </location>
</feature>
<dbReference type="AlphaFoldDB" id="X1U806"/>
<protein>
    <submittedName>
        <fullName evidence="1">Uncharacterized protein</fullName>
    </submittedName>
</protein>
<reference evidence="1" key="1">
    <citation type="journal article" date="2014" name="Front. Microbiol.">
        <title>High frequency of phylogenetically diverse reductive dehalogenase-homologous genes in deep subseafloor sedimentary metagenomes.</title>
        <authorList>
            <person name="Kawai M."/>
            <person name="Futagami T."/>
            <person name="Toyoda A."/>
            <person name="Takaki Y."/>
            <person name="Nishi S."/>
            <person name="Hori S."/>
            <person name="Arai W."/>
            <person name="Tsubouchi T."/>
            <person name="Morono Y."/>
            <person name="Uchiyama I."/>
            <person name="Ito T."/>
            <person name="Fujiyama A."/>
            <person name="Inagaki F."/>
            <person name="Takami H."/>
        </authorList>
    </citation>
    <scope>NUCLEOTIDE SEQUENCE</scope>
    <source>
        <strain evidence="1">Expedition CK06-06</strain>
    </source>
</reference>
<sequence>FALEWEKDKLEEILQLDEEKLRKVVITDQTVKITKEE</sequence>
<gene>
    <name evidence="1" type="ORF">S12H4_53153</name>
</gene>
<accession>X1U806</accession>
<organism evidence="1">
    <name type="scientific">marine sediment metagenome</name>
    <dbReference type="NCBI Taxonomy" id="412755"/>
    <lineage>
        <taxon>unclassified sequences</taxon>
        <taxon>metagenomes</taxon>
        <taxon>ecological metagenomes</taxon>
    </lineage>
</organism>